<evidence type="ECO:0000313" key="3">
    <source>
        <dbReference type="Proteomes" id="UP000199225"/>
    </source>
</evidence>
<evidence type="ECO:0000313" key="2">
    <source>
        <dbReference type="EMBL" id="SDJ15825.1"/>
    </source>
</evidence>
<sequence>MGIVWVVLVFLSLYVIGVWLSVFAFNHKKYLGYVTTFLFPIIIVFLFGSMVVIYIFPALLVSLIVYHLLMKSRKRV</sequence>
<keyword evidence="1" id="KW-0472">Membrane</keyword>
<feature type="transmembrane region" description="Helical" evidence="1">
    <location>
        <begin position="5"/>
        <end position="25"/>
    </location>
</feature>
<accession>A0A1G8RH51</accession>
<dbReference type="EMBL" id="FNEV01000002">
    <property type="protein sequence ID" value="SDJ15825.1"/>
    <property type="molecule type" value="Genomic_DNA"/>
</dbReference>
<feature type="transmembrane region" description="Helical" evidence="1">
    <location>
        <begin position="37"/>
        <end position="69"/>
    </location>
</feature>
<organism evidence="2 3">
    <name type="scientific">Salimicrobium halophilum</name>
    <dbReference type="NCBI Taxonomy" id="86666"/>
    <lineage>
        <taxon>Bacteria</taxon>
        <taxon>Bacillati</taxon>
        <taxon>Bacillota</taxon>
        <taxon>Bacilli</taxon>
        <taxon>Bacillales</taxon>
        <taxon>Bacillaceae</taxon>
        <taxon>Salimicrobium</taxon>
    </lineage>
</organism>
<name>A0A1G8RH51_9BACI</name>
<reference evidence="3" key="1">
    <citation type="submission" date="2016-10" db="EMBL/GenBank/DDBJ databases">
        <authorList>
            <person name="Varghese N."/>
            <person name="Submissions S."/>
        </authorList>
    </citation>
    <scope>NUCLEOTIDE SEQUENCE [LARGE SCALE GENOMIC DNA]</scope>
    <source>
        <strain evidence="3">DSM 4771</strain>
    </source>
</reference>
<protein>
    <submittedName>
        <fullName evidence="2">Uncharacterized protein</fullName>
    </submittedName>
</protein>
<evidence type="ECO:0000256" key="1">
    <source>
        <dbReference type="SAM" id="Phobius"/>
    </source>
</evidence>
<proteinExistence type="predicted"/>
<keyword evidence="1" id="KW-0812">Transmembrane</keyword>
<dbReference type="Proteomes" id="UP000199225">
    <property type="component" value="Unassembled WGS sequence"/>
</dbReference>
<dbReference type="STRING" id="86666.SAMN04490247_1006"/>
<keyword evidence="3" id="KW-1185">Reference proteome</keyword>
<dbReference type="AlphaFoldDB" id="A0A1G8RH51"/>
<keyword evidence="1" id="KW-1133">Transmembrane helix</keyword>
<gene>
    <name evidence="2" type="ORF">SAMN04490247_1006</name>
</gene>